<proteinExistence type="predicted"/>
<dbReference type="InterPro" id="IPR000683">
    <property type="entry name" value="Gfo/Idh/MocA-like_OxRdtase_N"/>
</dbReference>
<dbReference type="OrthoDB" id="729638at2"/>
<keyword evidence="3" id="KW-1185">Reference proteome</keyword>
<dbReference type="Gene3D" id="3.40.50.720">
    <property type="entry name" value="NAD(P)-binding Rossmann-like Domain"/>
    <property type="match status" value="1"/>
</dbReference>
<organism evidence="2 3">
    <name type="scientific">Peterkaempfera bronchialis</name>
    <dbReference type="NCBI Taxonomy" id="2126346"/>
    <lineage>
        <taxon>Bacteria</taxon>
        <taxon>Bacillati</taxon>
        <taxon>Actinomycetota</taxon>
        <taxon>Actinomycetes</taxon>
        <taxon>Kitasatosporales</taxon>
        <taxon>Streptomycetaceae</taxon>
        <taxon>Peterkaempfera</taxon>
    </lineage>
</organism>
<evidence type="ECO:0000259" key="1">
    <source>
        <dbReference type="Pfam" id="PF01408"/>
    </source>
</evidence>
<sequence>MSANVLLIGVGPHARLNHLPALAQAQDSGLAGTVTGIDLPHVAARPLTYGTPDRPRTLPIVAVTPFPASQQQLPAAVRAVLDDVADREAITAAVVATEPSLHLPYTLWALGRGLSVLLDKPLTVRPAASTDPAAAAAIATDYQTLHHAYRQARQQYPGLAVSVLSQRRWHPAITRARELIAEVAEQTNCPITSIQSSHADGQWRMPDELLSQPYHGFDRGYGKAAHSGYHLFDTMPWLLAAAERPGKELDEVELHALAARPADTLAQLTVLDHERLIPGLAARNHLPQAELQRRTADFGEVDVFVHLALRSGGRTLTLGSINLAHHTFSQRHTLDPSPTDLYKGNGRVGQESHIIQQGPFQALHIHALQSLHAPDPAIDPTEIGGADHVAVHVFRNNRLRPDWRRHTTLRFADLVRDDLAPTQRAARTQAVTEFLAYLAGRIPRTSLRSDLATHYRPAQLMAGTYLSLAHRHTGTGQGDETLDFRPRAAQSGAAEPMAVVCR</sequence>
<reference evidence="3" key="1">
    <citation type="submission" date="2018-07" db="EMBL/GenBank/DDBJ databases">
        <title>Streptacidiphilus bronchialis DSM 106435 chromosome.</title>
        <authorList>
            <person name="Batra D."/>
            <person name="Gulvik C.A."/>
        </authorList>
    </citation>
    <scope>NUCLEOTIDE SEQUENCE [LARGE SCALE GENOMIC DNA]</scope>
    <source>
        <strain evidence="3">DSM 106435</strain>
    </source>
</reference>
<dbReference type="AlphaFoldDB" id="A0A345STB3"/>
<dbReference type="KEGG" id="stri:C7M71_005380"/>
<dbReference type="GO" id="GO:0000166">
    <property type="term" value="F:nucleotide binding"/>
    <property type="evidence" value="ECO:0007669"/>
    <property type="project" value="InterPro"/>
</dbReference>
<dbReference type="Pfam" id="PF01408">
    <property type="entry name" value="GFO_IDH_MocA"/>
    <property type="match status" value="1"/>
</dbReference>
<dbReference type="SUPFAM" id="SSF51735">
    <property type="entry name" value="NAD(P)-binding Rossmann-fold domains"/>
    <property type="match status" value="1"/>
</dbReference>
<feature type="domain" description="Gfo/Idh/MocA-like oxidoreductase N-terminal" evidence="1">
    <location>
        <begin position="4"/>
        <end position="136"/>
    </location>
</feature>
<name>A0A345STB3_9ACTN</name>
<evidence type="ECO:0000313" key="3">
    <source>
        <dbReference type="Proteomes" id="UP000249340"/>
    </source>
</evidence>
<dbReference type="EMBL" id="CP031264">
    <property type="protein sequence ID" value="AXI76968.1"/>
    <property type="molecule type" value="Genomic_DNA"/>
</dbReference>
<gene>
    <name evidence="2" type="ORF">C7M71_005380</name>
</gene>
<accession>A0A345STB3</accession>
<dbReference type="InterPro" id="IPR036291">
    <property type="entry name" value="NAD(P)-bd_dom_sf"/>
</dbReference>
<evidence type="ECO:0000313" key="2">
    <source>
        <dbReference type="EMBL" id="AXI76968.1"/>
    </source>
</evidence>
<protein>
    <recommendedName>
        <fullName evidence="1">Gfo/Idh/MocA-like oxidoreductase N-terminal domain-containing protein</fullName>
    </recommendedName>
</protein>
<dbReference type="RefSeq" id="WP_111489349.1">
    <property type="nucleotide sequence ID" value="NZ_CP031264.1"/>
</dbReference>
<dbReference type="Proteomes" id="UP000249340">
    <property type="component" value="Chromosome"/>
</dbReference>